<accession>A0AA40S423</accession>
<dbReference type="SUPFAM" id="SSF47413">
    <property type="entry name" value="lambda repressor-like DNA-binding domains"/>
    <property type="match status" value="1"/>
</dbReference>
<evidence type="ECO:0000313" key="3">
    <source>
        <dbReference type="EMBL" id="MBA8914183.1"/>
    </source>
</evidence>
<dbReference type="InterPro" id="IPR010982">
    <property type="entry name" value="Lambda_DNA-bd_dom_sf"/>
</dbReference>
<dbReference type="InterPro" id="IPR001387">
    <property type="entry name" value="Cro/C1-type_HTH"/>
</dbReference>
<dbReference type="Proteomes" id="UP000543554">
    <property type="component" value="Unassembled WGS sequence"/>
</dbReference>
<dbReference type="PROSITE" id="PS50943">
    <property type="entry name" value="HTH_CROC1"/>
    <property type="match status" value="1"/>
</dbReference>
<sequence>MGVMDRRRSPIPYEAGKALQELGSNLKTARLRRNMTLEEVAGRIGVHRTTLAQAERGDPAVMAGTYVAALWVYGLTKELADLAAPERDAEGQALESASSRHRARSSLGGMSNDF</sequence>
<evidence type="ECO:0000313" key="4">
    <source>
        <dbReference type="Proteomes" id="UP000543554"/>
    </source>
</evidence>
<gene>
    <name evidence="3" type="ORF">HNR51_003274</name>
</gene>
<dbReference type="Gene3D" id="1.10.260.40">
    <property type="entry name" value="lambda repressor-like DNA-binding domains"/>
    <property type="match status" value="1"/>
</dbReference>
<evidence type="ECO:0000256" key="1">
    <source>
        <dbReference type="SAM" id="MobiDB-lite"/>
    </source>
</evidence>
<dbReference type="Pfam" id="PF13560">
    <property type="entry name" value="HTH_31"/>
    <property type="match status" value="1"/>
</dbReference>
<evidence type="ECO:0000259" key="2">
    <source>
        <dbReference type="PROSITE" id="PS50943"/>
    </source>
</evidence>
<feature type="domain" description="HTH cro/C1-type" evidence="2">
    <location>
        <begin position="26"/>
        <end position="57"/>
    </location>
</feature>
<dbReference type="EMBL" id="JACJIB010000005">
    <property type="protein sequence ID" value="MBA8914183.1"/>
    <property type="molecule type" value="Genomic_DNA"/>
</dbReference>
<feature type="region of interest" description="Disordered" evidence="1">
    <location>
        <begin position="86"/>
        <end position="114"/>
    </location>
</feature>
<comment type="caution">
    <text evidence="3">The sequence shown here is derived from an EMBL/GenBank/DDBJ whole genome shotgun (WGS) entry which is preliminary data.</text>
</comment>
<dbReference type="GO" id="GO:0003677">
    <property type="term" value="F:DNA binding"/>
    <property type="evidence" value="ECO:0007669"/>
    <property type="project" value="InterPro"/>
</dbReference>
<dbReference type="RefSeq" id="WP_012455575.1">
    <property type="nucleotide sequence ID" value="NZ_BPRF01000025.1"/>
</dbReference>
<dbReference type="CDD" id="cd00093">
    <property type="entry name" value="HTH_XRE"/>
    <property type="match status" value="1"/>
</dbReference>
<name>A0AA40S423_9HYPH</name>
<protein>
    <submittedName>
        <fullName evidence="3">Transcriptional regulator with XRE-family HTH domain</fullName>
    </submittedName>
</protein>
<organism evidence="3 4">
    <name type="scientific">Methylorubrum thiocyanatum</name>
    <dbReference type="NCBI Taxonomy" id="47958"/>
    <lineage>
        <taxon>Bacteria</taxon>
        <taxon>Pseudomonadati</taxon>
        <taxon>Pseudomonadota</taxon>
        <taxon>Alphaproteobacteria</taxon>
        <taxon>Hyphomicrobiales</taxon>
        <taxon>Methylobacteriaceae</taxon>
        <taxon>Methylorubrum</taxon>
    </lineage>
</organism>
<keyword evidence="4" id="KW-1185">Reference proteome</keyword>
<proteinExistence type="predicted"/>
<reference evidence="3 4" key="1">
    <citation type="submission" date="2020-08" db="EMBL/GenBank/DDBJ databases">
        <title>Genomic Encyclopedia of Type Strains, Phase IV (KMG-IV): sequencing the most valuable type-strain genomes for metagenomic binning, comparative biology and taxonomic classification.</title>
        <authorList>
            <person name="Goeker M."/>
        </authorList>
    </citation>
    <scope>NUCLEOTIDE SEQUENCE [LARGE SCALE GENOMIC DNA]</scope>
    <source>
        <strain evidence="3 4">DSM 11490</strain>
    </source>
</reference>
<dbReference type="AlphaFoldDB" id="A0AA40S423"/>
<dbReference type="SMART" id="SM00530">
    <property type="entry name" value="HTH_XRE"/>
    <property type="match status" value="1"/>
</dbReference>